<name>A0A0B2ST96_GLYSO</name>
<evidence type="ECO:0008006" key="2">
    <source>
        <dbReference type="Google" id="ProtNLM"/>
    </source>
</evidence>
<sequence length="205" mass="22538">MRMKNHVCCRSWSNNCPVNYRRSKGYPAGIFFVEPLDALHAGPLVGAIAILQVLTAIRRFAAEFAAAYVVLFASKMKLPISASQMTCCTINLLFDQTISQAVQVHLHLLHLMRHSSPAQAQLVKLPKNLLAKVSTIKNTEQVLEQLPGVISSLDAHMENGLQNVPHLKTVVQVLSNMESSQLSLLSRPHPLQKELEPGNQSQGTG</sequence>
<proteinExistence type="predicted"/>
<evidence type="ECO:0000313" key="1">
    <source>
        <dbReference type="EMBL" id="KHN47472.1"/>
    </source>
</evidence>
<organism evidence="1">
    <name type="scientific">Glycine soja</name>
    <name type="common">Wild soybean</name>
    <dbReference type="NCBI Taxonomy" id="3848"/>
    <lineage>
        <taxon>Eukaryota</taxon>
        <taxon>Viridiplantae</taxon>
        <taxon>Streptophyta</taxon>
        <taxon>Embryophyta</taxon>
        <taxon>Tracheophyta</taxon>
        <taxon>Spermatophyta</taxon>
        <taxon>Magnoliopsida</taxon>
        <taxon>eudicotyledons</taxon>
        <taxon>Gunneridae</taxon>
        <taxon>Pentapetalae</taxon>
        <taxon>rosids</taxon>
        <taxon>fabids</taxon>
        <taxon>Fabales</taxon>
        <taxon>Fabaceae</taxon>
        <taxon>Papilionoideae</taxon>
        <taxon>50 kb inversion clade</taxon>
        <taxon>NPAAA clade</taxon>
        <taxon>indigoferoid/millettioid clade</taxon>
        <taxon>Phaseoleae</taxon>
        <taxon>Glycine</taxon>
        <taxon>Glycine subgen. Soja</taxon>
    </lineage>
</organism>
<accession>A0A0B2ST96</accession>
<dbReference type="AlphaFoldDB" id="A0A0B2ST96"/>
<dbReference type="Proteomes" id="UP000053555">
    <property type="component" value="Unassembled WGS sequence"/>
</dbReference>
<gene>
    <name evidence="1" type="ORF">glysoja_040349</name>
</gene>
<dbReference type="EMBL" id="KN640708">
    <property type="protein sequence ID" value="KHN47472.1"/>
    <property type="molecule type" value="Genomic_DNA"/>
</dbReference>
<protein>
    <recommendedName>
        <fullName evidence="2">Tobamovirus multiplication protein 2B</fullName>
    </recommendedName>
</protein>
<reference evidence="1" key="1">
    <citation type="submission" date="2014-07" db="EMBL/GenBank/DDBJ databases">
        <title>Identification of a novel salt tolerance gene in wild soybean by whole-genome sequencing.</title>
        <authorList>
            <person name="Lam H.-M."/>
            <person name="Qi X."/>
            <person name="Li M.-W."/>
            <person name="Liu X."/>
            <person name="Xie M."/>
            <person name="Ni M."/>
            <person name="Xu X."/>
        </authorList>
    </citation>
    <scope>NUCLEOTIDE SEQUENCE [LARGE SCALE GENOMIC DNA]</scope>
    <source>
        <tissue evidence="1">Root</tissue>
    </source>
</reference>